<evidence type="ECO:0008006" key="4">
    <source>
        <dbReference type="Google" id="ProtNLM"/>
    </source>
</evidence>
<comment type="caution">
    <text evidence="2">The sequence shown here is derived from an EMBL/GenBank/DDBJ whole genome shotgun (WGS) entry which is preliminary data.</text>
</comment>
<reference evidence="2" key="1">
    <citation type="submission" date="2020-04" db="EMBL/GenBank/DDBJ databases">
        <title>Analysis of mating type loci in Filobasidium floriforme.</title>
        <authorList>
            <person name="Nowrousian M."/>
        </authorList>
    </citation>
    <scope>NUCLEOTIDE SEQUENCE</scope>
    <source>
        <strain evidence="2">CBS 6242</strain>
    </source>
</reference>
<name>A0A8K0JJV8_9TREE</name>
<dbReference type="AlphaFoldDB" id="A0A8K0JJV8"/>
<accession>A0A8K0JJV8</accession>
<gene>
    <name evidence="2" type="ORF">FFLO_04607</name>
</gene>
<feature type="chain" id="PRO_5035452007" description="Alpha-1,6-mannosyl-glycoprotein 6-beta-N-acetylglucosaminyltransferase" evidence="1">
    <location>
        <begin position="22"/>
        <end position="547"/>
    </location>
</feature>
<sequence>MARNTKLTAILAFGASLLALSLWVVRHDISDDPLGAGNSFGYLREQLDLRSCSGWDSGRGAEYDPPGCSRARQYRQLEALLEKEEVLHQLSDHAYRHNLESVGRLKACLTGKLRCPPRPLIISGYWYFTEAANPARSSTTGEVIWMKSVQDQLHANGYITLGVNAYQEMVALSKWLPDLIHMVWTQDVQVVSCLSDRRCITPEHYVAPILQPNETVSGEEEEDIPESELGAIPIWRLFATDYWGSRPGRHEASGYWWDIDEDEEWSHNPLGQEWTVTPFDYPGHSWLPMSIEKSCMQTPYVDHDKRNDTALVYAKKIEYFYHPNAPELDTWSWLANTSDKIRPFDIISTAQNWHNPGEEDFELPPGLESLGSKSRSAYNRLLSQVRALIGIGNPLISPSVYSALCQGVPVVIPYFQEYPEPPGWYLFNGLYGQHGPAAALGEPYVYSYKFDDRDDLLDKLNRAMSNPIQRYIPPDLKWGNAVARTRRFLTRDWHGEFNRRVKLAGGIPILDPKITIRCYELNRCKQVDPGNPFHQQWQEAQASKLFD</sequence>
<evidence type="ECO:0000256" key="1">
    <source>
        <dbReference type="SAM" id="SignalP"/>
    </source>
</evidence>
<proteinExistence type="predicted"/>
<keyword evidence="3" id="KW-1185">Reference proteome</keyword>
<protein>
    <recommendedName>
        <fullName evidence="4">Alpha-1,6-mannosyl-glycoprotein 6-beta-N-acetylglucosaminyltransferase</fullName>
    </recommendedName>
</protein>
<organism evidence="2 3">
    <name type="scientific">Filobasidium floriforme</name>
    <dbReference type="NCBI Taxonomy" id="5210"/>
    <lineage>
        <taxon>Eukaryota</taxon>
        <taxon>Fungi</taxon>
        <taxon>Dikarya</taxon>
        <taxon>Basidiomycota</taxon>
        <taxon>Agaricomycotina</taxon>
        <taxon>Tremellomycetes</taxon>
        <taxon>Filobasidiales</taxon>
        <taxon>Filobasidiaceae</taxon>
        <taxon>Filobasidium</taxon>
    </lineage>
</organism>
<feature type="signal peptide" evidence="1">
    <location>
        <begin position="1"/>
        <end position="21"/>
    </location>
</feature>
<keyword evidence="1" id="KW-0732">Signal</keyword>
<evidence type="ECO:0000313" key="3">
    <source>
        <dbReference type="Proteomes" id="UP000812966"/>
    </source>
</evidence>
<dbReference type="Proteomes" id="UP000812966">
    <property type="component" value="Unassembled WGS sequence"/>
</dbReference>
<evidence type="ECO:0000313" key="2">
    <source>
        <dbReference type="EMBL" id="KAG7531052.1"/>
    </source>
</evidence>
<dbReference type="EMBL" id="JABELV010000100">
    <property type="protein sequence ID" value="KAG7531052.1"/>
    <property type="molecule type" value="Genomic_DNA"/>
</dbReference>